<accession>A0AAD9AZX5</accession>
<reference evidence="1" key="1">
    <citation type="submission" date="2023-01" db="EMBL/GenBank/DDBJ databases">
        <title>Colletotrichum chrysophilum M932 genome sequence.</title>
        <authorList>
            <person name="Baroncelli R."/>
        </authorList>
    </citation>
    <scope>NUCLEOTIDE SEQUENCE</scope>
    <source>
        <strain evidence="1">M932</strain>
    </source>
</reference>
<protein>
    <submittedName>
        <fullName evidence="1">Uncharacterized protein</fullName>
    </submittedName>
</protein>
<organism evidence="1 2">
    <name type="scientific">Colletotrichum chrysophilum</name>
    <dbReference type="NCBI Taxonomy" id="1836956"/>
    <lineage>
        <taxon>Eukaryota</taxon>
        <taxon>Fungi</taxon>
        <taxon>Dikarya</taxon>
        <taxon>Ascomycota</taxon>
        <taxon>Pezizomycotina</taxon>
        <taxon>Sordariomycetes</taxon>
        <taxon>Hypocreomycetidae</taxon>
        <taxon>Glomerellales</taxon>
        <taxon>Glomerellaceae</taxon>
        <taxon>Colletotrichum</taxon>
        <taxon>Colletotrichum gloeosporioides species complex</taxon>
    </lineage>
</organism>
<keyword evidence="2" id="KW-1185">Reference proteome</keyword>
<gene>
    <name evidence="1" type="ORF">CCHR01_00941</name>
</gene>
<proteinExistence type="predicted"/>
<evidence type="ECO:0000313" key="2">
    <source>
        <dbReference type="Proteomes" id="UP001243330"/>
    </source>
</evidence>
<dbReference type="EMBL" id="JAQOWY010000009">
    <property type="protein sequence ID" value="KAK1856370.1"/>
    <property type="molecule type" value="Genomic_DNA"/>
</dbReference>
<sequence>MCGGTKPTKRQSSSTVRPLRWDPASTKLFRAFGPLLK</sequence>
<dbReference type="Proteomes" id="UP001243330">
    <property type="component" value="Unassembled WGS sequence"/>
</dbReference>
<dbReference type="AlphaFoldDB" id="A0AAD9AZX5"/>
<comment type="caution">
    <text evidence="1">The sequence shown here is derived from an EMBL/GenBank/DDBJ whole genome shotgun (WGS) entry which is preliminary data.</text>
</comment>
<evidence type="ECO:0000313" key="1">
    <source>
        <dbReference type="EMBL" id="KAK1856370.1"/>
    </source>
</evidence>
<name>A0AAD9AZX5_9PEZI</name>